<feature type="compositionally biased region" description="Basic and acidic residues" evidence="1">
    <location>
        <begin position="46"/>
        <end position="63"/>
    </location>
</feature>
<proteinExistence type="predicted"/>
<accession>A0A6J5Y4E2</accession>
<keyword evidence="6" id="KW-1185">Reference proteome</keyword>
<feature type="region of interest" description="Disordered" evidence="1">
    <location>
        <begin position="44"/>
        <end position="71"/>
    </location>
</feature>
<evidence type="ECO:0000256" key="2">
    <source>
        <dbReference type="SAM" id="Phobius"/>
    </source>
</evidence>
<dbReference type="AlphaFoldDB" id="A0A6J5Y4E2"/>
<name>A0A6J5Y4E2_PRUAR</name>
<sequence length="100" mass="10368">MEKGITWISARGSTSGKFATGLIELFAAVIVANYLSGAWNWNCSLGKDKSDNTKPEDKGKEAESNDDLDSAGKVAKTALEQFLKGSFGGAGISGASTSGF</sequence>
<evidence type="ECO:0000313" key="4">
    <source>
        <dbReference type="EMBL" id="CAB4318338.1"/>
    </source>
</evidence>
<keyword evidence="2" id="KW-0472">Membrane</keyword>
<dbReference type="EMBL" id="CAEKKB010000007">
    <property type="protein sequence ID" value="CAB4318338.1"/>
    <property type="molecule type" value="Genomic_DNA"/>
</dbReference>
<reference evidence="6" key="1">
    <citation type="journal article" date="2020" name="Genome Biol.">
        <title>Gamete binning: chromosome-level and haplotype-resolved genome assembly enabled by high-throughput single-cell sequencing of gamete genomes.</title>
        <authorList>
            <person name="Campoy J.A."/>
            <person name="Sun H."/>
            <person name="Goel M."/>
            <person name="Jiao W.-B."/>
            <person name="Folz-Donahue K."/>
            <person name="Wang N."/>
            <person name="Rubio M."/>
            <person name="Liu C."/>
            <person name="Kukat C."/>
            <person name="Ruiz D."/>
            <person name="Huettel B."/>
            <person name="Schneeberger K."/>
        </authorList>
    </citation>
    <scope>NUCLEOTIDE SEQUENCE [LARGE SCALE GENOMIC DNA]</scope>
    <source>
        <strain evidence="6">cv. Rojo Pasion</strain>
    </source>
</reference>
<keyword evidence="2" id="KW-0812">Transmembrane</keyword>
<evidence type="ECO:0000313" key="5">
    <source>
        <dbReference type="Proteomes" id="UP000507222"/>
    </source>
</evidence>
<gene>
    <name evidence="3" type="ORF">CURHAP_LOCUS46001</name>
    <name evidence="4" type="ORF">ORAREDHAP_LOCUS45342</name>
</gene>
<protein>
    <submittedName>
        <fullName evidence="4">Uncharacterized protein</fullName>
    </submittedName>
</protein>
<reference evidence="4 5" key="2">
    <citation type="submission" date="2020-05" db="EMBL/GenBank/DDBJ databases">
        <authorList>
            <person name="Campoy J."/>
            <person name="Schneeberger K."/>
            <person name="Spophaly S."/>
        </authorList>
    </citation>
    <scope>NUCLEOTIDE SEQUENCE [LARGE SCALE GENOMIC DNA]</scope>
    <source>
        <strain evidence="4">PruArmRojPasFocal</strain>
    </source>
</reference>
<dbReference type="Proteomes" id="UP000507222">
    <property type="component" value="Unassembled WGS sequence"/>
</dbReference>
<organism evidence="4 6">
    <name type="scientific">Prunus armeniaca</name>
    <name type="common">Apricot</name>
    <name type="synonym">Armeniaca vulgaris</name>
    <dbReference type="NCBI Taxonomy" id="36596"/>
    <lineage>
        <taxon>Eukaryota</taxon>
        <taxon>Viridiplantae</taxon>
        <taxon>Streptophyta</taxon>
        <taxon>Embryophyta</taxon>
        <taxon>Tracheophyta</taxon>
        <taxon>Spermatophyta</taxon>
        <taxon>Magnoliopsida</taxon>
        <taxon>eudicotyledons</taxon>
        <taxon>Gunneridae</taxon>
        <taxon>Pentapetalae</taxon>
        <taxon>rosids</taxon>
        <taxon>fabids</taxon>
        <taxon>Rosales</taxon>
        <taxon>Rosaceae</taxon>
        <taxon>Amygdaloideae</taxon>
        <taxon>Amygdaleae</taxon>
        <taxon>Prunus</taxon>
    </lineage>
</organism>
<dbReference type="EMBL" id="CAEKDK010000007">
    <property type="protein sequence ID" value="CAB4287966.1"/>
    <property type="molecule type" value="Genomic_DNA"/>
</dbReference>
<feature type="transmembrane region" description="Helical" evidence="2">
    <location>
        <begin position="21"/>
        <end position="41"/>
    </location>
</feature>
<evidence type="ECO:0000313" key="6">
    <source>
        <dbReference type="Proteomes" id="UP000507245"/>
    </source>
</evidence>
<evidence type="ECO:0000313" key="3">
    <source>
        <dbReference type="EMBL" id="CAB4287966.1"/>
    </source>
</evidence>
<keyword evidence="2" id="KW-1133">Transmembrane helix</keyword>
<dbReference type="Proteomes" id="UP000507245">
    <property type="component" value="Unassembled WGS sequence"/>
</dbReference>
<evidence type="ECO:0000256" key="1">
    <source>
        <dbReference type="SAM" id="MobiDB-lite"/>
    </source>
</evidence>